<dbReference type="Gene3D" id="1.10.10.10">
    <property type="entry name" value="Winged helix-like DNA-binding domain superfamily/Winged helix DNA-binding domain"/>
    <property type="match status" value="1"/>
</dbReference>
<dbReference type="SUPFAM" id="SSF46785">
    <property type="entry name" value="Winged helix' DNA-binding domain"/>
    <property type="match status" value="1"/>
</dbReference>
<dbReference type="PANTHER" id="PTHR10584:SF166">
    <property type="entry name" value="RIBOKINASE"/>
    <property type="match status" value="1"/>
</dbReference>
<dbReference type="Pfam" id="PF13412">
    <property type="entry name" value="HTH_24"/>
    <property type="match status" value="1"/>
</dbReference>
<evidence type="ECO:0000259" key="3">
    <source>
        <dbReference type="Pfam" id="PF00294"/>
    </source>
</evidence>
<dbReference type="GO" id="GO:0016301">
    <property type="term" value="F:kinase activity"/>
    <property type="evidence" value="ECO:0007669"/>
    <property type="project" value="UniProtKB-KW"/>
</dbReference>
<evidence type="ECO:0000256" key="2">
    <source>
        <dbReference type="ARBA" id="ARBA00022777"/>
    </source>
</evidence>
<dbReference type="EMBL" id="JAAIIF010000009">
    <property type="protein sequence ID" value="NMM96540.1"/>
    <property type="molecule type" value="Genomic_DNA"/>
</dbReference>
<dbReference type="AlphaFoldDB" id="A0A7Y0HTT3"/>
<proteinExistence type="predicted"/>
<comment type="caution">
    <text evidence="4">The sequence shown here is derived from an EMBL/GenBank/DDBJ whole genome shotgun (WGS) entry which is preliminary data.</text>
</comment>
<reference evidence="4 5" key="1">
    <citation type="submission" date="2020-02" db="EMBL/GenBank/DDBJ databases">
        <title>Characterization of phylogenetic diversity of novel bifidobacterial species isolated in Czech ZOOs.</title>
        <authorList>
            <person name="Lugli G.A."/>
            <person name="Vera N.B."/>
            <person name="Ventura M."/>
        </authorList>
    </citation>
    <scope>NUCLEOTIDE SEQUENCE [LARGE SCALE GENOMIC DNA]</scope>
    <source>
        <strain evidence="4 5">DSM 109960</strain>
    </source>
</reference>
<dbReference type="InterPro" id="IPR036390">
    <property type="entry name" value="WH_DNA-bd_sf"/>
</dbReference>
<name>A0A7Y0HTT3_9BIFI</name>
<dbReference type="InterPro" id="IPR029056">
    <property type="entry name" value="Ribokinase-like"/>
</dbReference>
<dbReference type="InterPro" id="IPR011611">
    <property type="entry name" value="PfkB_dom"/>
</dbReference>
<keyword evidence="5" id="KW-1185">Reference proteome</keyword>
<dbReference type="Proteomes" id="UP000529710">
    <property type="component" value="Unassembled WGS sequence"/>
</dbReference>
<organism evidence="4 5">
    <name type="scientific">Bifidobacterium erythrocebi</name>
    <dbReference type="NCBI Taxonomy" id="2675325"/>
    <lineage>
        <taxon>Bacteria</taxon>
        <taxon>Bacillati</taxon>
        <taxon>Actinomycetota</taxon>
        <taxon>Actinomycetes</taxon>
        <taxon>Bifidobacteriales</taxon>
        <taxon>Bifidobacteriaceae</taxon>
        <taxon>Bifidobacterium</taxon>
    </lineage>
</organism>
<keyword evidence="2 4" id="KW-0418">Kinase</keyword>
<gene>
    <name evidence="4" type="ORF">G1C98_1276</name>
</gene>
<evidence type="ECO:0000256" key="1">
    <source>
        <dbReference type="ARBA" id="ARBA00022679"/>
    </source>
</evidence>
<dbReference type="SUPFAM" id="SSF53613">
    <property type="entry name" value="Ribokinase-like"/>
    <property type="match status" value="1"/>
</dbReference>
<dbReference type="InterPro" id="IPR036388">
    <property type="entry name" value="WH-like_DNA-bd_sf"/>
</dbReference>
<keyword evidence="1" id="KW-0808">Transferase</keyword>
<accession>A0A7Y0HTT3</accession>
<protein>
    <submittedName>
        <fullName evidence="4">Kinase</fullName>
    </submittedName>
</protein>
<dbReference type="Gene3D" id="3.40.1190.20">
    <property type="match status" value="1"/>
</dbReference>
<evidence type="ECO:0000313" key="4">
    <source>
        <dbReference type="EMBL" id="NMM96540.1"/>
    </source>
</evidence>
<dbReference type="PANTHER" id="PTHR10584">
    <property type="entry name" value="SUGAR KINASE"/>
    <property type="match status" value="1"/>
</dbReference>
<sequence length="366" mass="39431">MALTERERQILEKIEQNPMISQNDLAQLCGITRSGVAAHISNLMKKGYIQGKGYVLTPPRYVAVIGAINMDVYGIADNDVVGESSNVGSIVSAVGGIARNVCYNLGHLGVRNYLISVYGDDEEGENVRSDSFANGIDITYCKQFSNSSTSRYLSVVDANGKQIVALDDMKISENITPEFLEQREQIIINAEAVVIDSSLPPQTIAWVCSKVSRPIFARVVSVNKATRLLPVLDHVDTLVLSEAESRLVSGIAVHDEQTAHVCMEALAKTGVKHTLMFVQGVGLIYRGDDETVTVPLPESASHAMRYENGAASGAMSALLWARMEGRDDSQSAHLAAAAAALSMRQVTSVFPEINARVLLEHAGLGA</sequence>
<dbReference type="RefSeq" id="WP_169080419.1">
    <property type="nucleotide sequence ID" value="NZ_JAAIIF010000009.1"/>
</dbReference>
<dbReference type="Pfam" id="PF00294">
    <property type="entry name" value="PfkB"/>
    <property type="match status" value="1"/>
</dbReference>
<evidence type="ECO:0000313" key="5">
    <source>
        <dbReference type="Proteomes" id="UP000529710"/>
    </source>
</evidence>
<feature type="domain" description="Carbohydrate kinase PfkB" evidence="3">
    <location>
        <begin position="61"/>
        <end position="346"/>
    </location>
</feature>